<proteinExistence type="predicted"/>
<evidence type="ECO:0000313" key="2">
    <source>
        <dbReference type="Proteomes" id="UP000193006"/>
    </source>
</evidence>
<dbReference type="AlphaFoldDB" id="A0A1X9MHM5"/>
<keyword evidence="2" id="KW-1185">Reference proteome</keyword>
<accession>A0A1X9MHM5</accession>
<sequence length="45" mass="5404">MTSKEAIEVIKSNYPPENYTMLREALDLAIKLLEEDRKKEEWYSK</sequence>
<organism evidence="1 2">
    <name type="scientific">Halalkalibacter krulwichiae</name>
    <dbReference type="NCBI Taxonomy" id="199441"/>
    <lineage>
        <taxon>Bacteria</taxon>
        <taxon>Bacillati</taxon>
        <taxon>Bacillota</taxon>
        <taxon>Bacilli</taxon>
        <taxon>Bacillales</taxon>
        <taxon>Bacillaceae</taxon>
        <taxon>Halalkalibacter</taxon>
    </lineage>
</organism>
<dbReference type="RefSeq" id="WP_157076927.1">
    <property type="nucleotide sequence ID" value="NZ_CP020814.1"/>
</dbReference>
<dbReference type="STRING" id="199441.BkAM31D_21125"/>
<evidence type="ECO:0000313" key="1">
    <source>
        <dbReference type="EMBL" id="ARK32144.1"/>
    </source>
</evidence>
<dbReference type="Proteomes" id="UP000193006">
    <property type="component" value="Chromosome"/>
</dbReference>
<name>A0A1X9MHM5_9BACI</name>
<dbReference type="EMBL" id="CP020814">
    <property type="protein sequence ID" value="ARK32144.1"/>
    <property type="molecule type" value="Genomic_DNA"/>
</dbReference>
<dbReference type="KEGG" id="bkw:BkAM31D_21125"/>
<gene>
    <name evidence="1" type="ORF">BkAM31D_21125</name>
</gene>
<protein>
    <submittedName>
        <fullName evidence="1">Uncharacterized protein</fullName>
    </submittedName>
</protein>
<reference evidence="1 2" key="1">
    <citation type="submission" date="2017-04" db="EMBL/GenBank/DDBJ databases">
        <title>Bacillus krulwichiae AM31D Genome sequencing and assembly.</title>
        <authorList>
            <person name="Krulwich T.A."/>
            <person name="Anastor L."/>
            <person name="Ehrlich R."/>
            <person name="Ehrlich G.D."/>
            <person name="Janto B."/>
        </authorList>
    </citation>
    <scope>NUCLEOTIDE SEQUENCE [LARGE SCALE GENOMIC DNA]</scope>
    <source>
        <strain evidence="1 2">AM31D</strain>
    </source>
</reference>